<dbReference type="Proteomes" id="UP000440578">
    <property type="component" value="Unassembled WGS sequence"/>
</dbReference>
<feature type="signal peptide" evidence="2">
    <location>
        <begin position="1"/>
        <end position="27"/>
    </location>
</feature>
<evidence type="ECO:0000313" key="3">
    <source>
        <dbReference type="EMBL" id="KAF0295810.1"/>
    </source>
</evidence>
<feature type="region of interest" description="Disordered" evidence="1">
    <location>
        <begin position="105"/>
        <end position="151"/>
    </location>
</feature>
<feature type="compositionally biased region" description="Low complexity" evidence="1">
    <location>
        <begin position="128"/>
        <end position="147"/>
    </location>
</feature>
<gene>
    <name evidence="3" type="ORF">FJT64_006690</name>
</gene>
<comment type="caution">
    <text evidence="3">The sequence shown here is derived from an EMBL/GenBank/DDBJ whole genome shotgun (WGS) entry which is preliminary data.</text>
</comment>
<organism evidence="3 4">
    <name type="scientific">Amphibalanus amphitrite</name>
    <name type="common">Striped barnacle</name>
    <name type="synonym">Balanus amphitrite</name>
    <dbReference type="NCBI Taxonomy" id="1232801"/>
    <lineage>
        <taxon>Eukaryota</taxon>
        <taxon>Metazoa</taxon>
        <taxon>Ecdysozoa</taxon>
        <taxon>Arthropoda</taxon>
        <taxon>Crustacea</taxon>
        <taxon>Multicrustacea</taxon>
        <taxon>Cirripedia</taxon>
        <taxon>Thoracica</taxon>
        <taxon>Thoracicalcarea</taxon>
        <taxon>Balanomorpha</taxon>
        <taxon>Balanoidea</taxon>
        <taxon>Balanidae</taxon>
        <taxon>Amphibalaninae</taxon>
        <taxon>Amphibalanus</taxon>
    </lineage>
</organism>
<evidence type="ECO:0000256" key="2">
    <source>
        <dbReference type="SAM" id="SignalP"/>
    </source>
</evidence>
<sequence length="363" mass="37717">MYGRLVRRSRDMLLSALLLGLLGVLLATEPTGPATAAGGHQQATAEFAQTVTLVVSDLPRASRAEVTGGAAALQAGAFGTAVDPQEPQSRIIPVFSSFGDVLRGGAGRPRPVPSAPTLIGSTPPPAPAAASAVSSLQPSLTSQPQSPAATATPGVLSVLPPNLLAALDGCCAVQAAVQAAVQTAIQATLQSLHRPESTLYVTESRLTLSPTTVRHTVTRHRLGTLYRAMEVCSVTAHSVRAHTLLQSRYRTVTEHLSVTDTVHNSVTETVTLARPTTVTVLRTVQRAAPATAVTSYTTVTRRTTLTRTEASTSTARATSTAVATARRTERVTVTVDVTSTAPAATTTRTLIYCPEGLGGGDRY</sequence>
<evidence type="ECO:0000256" key="1">
    <source>
        <dbReference type="SAM" id="MobiDB-lite"/>
    </source>
</evidence>
<keyword evidence="2" id="KW-0732">Signal</keyword>
<proteinExistence type="predicted"/>
<dbReference type="EMBL" id="VIIS01001596">
    <property type="protein sequence ID" value="KAF0295810.1"/>
    <property type="molecule type" value="Genomic_DNA"/>
</dbReference>
<feature type="chain" id="PRO_5025362873" evidence="2">
    <location>
        <begin position="28"/>
        <end position="363"/>
    </location>
</feature>
<dbReference type="AlphaFoldDB" id="A0A6A4VWL9"/>
<evidence type="ECO:0000313" key="4">
    <source>
        <dbReference type="Proteomes" id="UP000440578"/>
    </source>
</evidence>
<reference evidence="3 4" key="1">
    <citation type="submission" date="2019-07" db="EMBL/GenBank/DDBJ databases">
        <title>Draft genome assembly of a fouling barnacle, Amphibalanus amphitrite (Darwin, 1854): The first reference genome for Thecostraca.</title>
        <authorList>
            <person name="Kim W."/>
        </authorList>
    </citation>
    <scope>NUCLEOTIDE SEQUENCE [LARGE SCALE GENOMIC DNA]</scope>
    <source>
        <strain evidence="3">SNU_AA5</strain>
        <tissue evidence="3">Soma without cirri and trophi</tissue>
    </source>
</reference>
<keyword evidence="4" id="KW-1185">Reference proteome</keyword>
<protein>
    <submittedName>
        <fullName evidence="3">Uncharacterized protein</fullName>
    </submittedName>
</protein>
<name>A0A6A4VWL9_AMPAM</name>
<accession>A0A6A4VWL9</accession>